<dbReference type="InterPro" id="IPR027039">
    <property type="entry name" value="Crtac1"/>
</dbReference>
<proteinExistence type="predicted"/>
<keyword evidence="1" id="KW-0732">Signal</keyword>
<evidence type="ECO:0000256" key="1">
    <source>
        <dbReference type="ARBA" id="ARBA00022729"/>
    </source>
</evidence>
<protein>
    <submittedName>
        <fullName evidence="3">Secreted protein containing FG-GAP repeats</fullName>
    </submittedName>
</protein>
<reference evidence="3 4" key="1">
    <citation type="journal article" date="2009" name="Stand. Genomic Sci.">
        <title>Complete genome sequence of Dyadobacter fermentans type strain (NS114).</title>
        <authorList>
            <person name="Lang E."/>
            <person name="Lapidus A."/>
            <person name="Chertkov O."/>
            <person name="Brettin T."/>
            <person name="Detter J.C."/>
            <person name="Han C."/>
            <person name="Copeland A."/>
            <person name="Glavina Del Rio T."/>
            <person name="Nolan M."/>
            <person name="Chen F."/>
            <person name="Lucas S."/>
            <person name="Tice H."/>
            <person name="Cheng J.F."/>
            <person name="Land M."/>
            <person name="Hauser L."/>
            <person name="Chang Y.J."/>
            <person name="Jeffries C.D."/>
            <person name="Kopitz M."/>
            <person name="Bruce D."/>
            <person name="Goodwin L."/>
            <person name="Pitluck S."/>
            <person name="Ovchinnikova G."/>
            <person name="Pati A."/>
            <person name="Ivanova N."/>
            <person name="Mavrommatis K."/>
            <person name="Chen A."/>
            <person name="Palaniappan K."/>
            <person name="Chain P."/>
            <person name="Bristow J."/>
            <person name="Eisen J.A."/>
            <person name="Markowitz V."/>
            <person name="Hugenholtz P."/>
            <person name="Goker M."/>
            <person name="Rohde M."/>
            <person name="Kyrpides N.C."/>
            <person name="Klenk H.P."/>
        </authorList>
    </citation>
    <scope>NUCLEOTIDE SEQUENCE [LARGE SCALE GENOMIC DNA]</scope>
    <source>
        <strain evidence="4">ATCC 700827 / DSM 18053 / CIP 107007 / KCTC 52180 / NS114</strain>
    </source>
</reference>
<dbReference type="AlphaFoldDB" id="C6W6W8"/>
<dbReference type="Gene3D" id="2.130.10.130">
    <property type="entry name" value="Integrin alpha, N-terminal"/>
    <property type="match status" value="3"/>
</dbReference>
<dbReference type="InterPro" id="IPR011519">
    <property type="entry name" value="UnbV_ASPIC"/>
</dbReference>
<evidence type="ECO:0000313" key="3">
    <source>
        <dbReference type="EMBL" id="ACT96179.1"/>
    </source>
</evidence>
<dbReference type="HOGENOM" id="CLU_281416_0_0_10"/>
<dbReference type="InterPro" id="IPR013517">
    <property type="entry name" value="FG-GAP"/>
</dbReference>
<dbReference type="PANTHER" id="PTHR16026">
    <property type="entry name" value="CARTILAGE ACIDIC PROTEIN 1"/>
    <property type="match status" value="1"/>
</dbReference>
<dbReference type="InterPro" id="IPR028994">
    <property type="entry name" value="Integrin_alpha_N"/>
</dbReference>
<dbReference type="EMBL" id="CP001619">
    <property type="protein sequence ID" value="ACT96179.1"/>
    <property type="molecule type" value="Genomic_DNA"/>
</dbReference>
<name>C6W6W8_DYAFD</name>
<gene>
    <name evidence="3" type="ordered locus">Dfer_4979</name>
</gene>
<feature type="domain" description="ASPIC/UnbV" evidence="2">
    <location>
        <begin position="527"/>
        <end position="586"/>
    </location>
</feature>
<dbReference type="Pfam" id="PF13517">
    <property type="entry name" value="FG-GAP_3"/>
    <property type="match status" value="4"/>
</dbReference>
<organism evidence="3 4">
    <name type="scientific">Dyadobacter fermentans (strain ATCC 700827 / DSM 18053 / CIP 107007 / KCTC 52180 / NS114)</name>
    <dbReference type="NCBI Taxonomy" id="471854"/>
    <lineage>
        <taxon>Bacteria</taxon>
        <taxon>Pseudomonadati</taxon>
        <taxon>Bacteroidota</taxon>
        <taxon>Cytophagia</taxon>
        <taxon>Cytophagales</taxon>
        <taxon>Spirosomataceae</taxon>
        <taxon>Dyadobacter</taxon>
    </lineage>
</organism>
<dbReference type="OrthoDB" id="1488345at2"/>
<sequence>MRKILLLAILLSGCKNDETLFTLLDAGKTGVDFNNYIDEDEENNVLRYGYFYNGGGVAAADFNNDGLIDLYFTGNMVANKLYLNRGDMEFEDVSEQSGTGLNEGWKTGVSLVDINDDGWIDIFVSRAGAQDPRLRTKLLYINNGKTADGIPTFTEKAAEYGLNDASYTTQAVFFDYDRDGDTDCFLLNHSLQKYAGFSNLLADYRQQRNEAYGNKLLRNDGNRFTNVTDFAGIVSNVLSFGLGVNVNDFNNDGWQDLYIANDYNENDYLYLNERNGKFKEVIREAMGHVSLYSMGTDAADLNNDGLMDVVTLDMLPNSNERIKLTSGDDNYDKYQQLLRAGFHDQSMRNMLQLNNGVNANGIPVFSEIGQLAGISNTDWSWAALMADFDNDGWKDIFISNGYARDYTNMDFLKYSADKQVEGNHSGNAPKQMEIIAQMPPINEPDYIFQNQKNLTFAKKVKEWGFEKENQSNGAVYADLDNDGDLDLVTNNVGQKAFIYRNNAGEMLGNNASLRVRLSSPKYAYLAGAKVTLYSDSLTQTQNFIPVRGFQSAQWDALHFGLGGKPRIDSLEVTWADGRRQSLKNVSGKEVTLHYTDARPAPASRAVQEALWEPAPAIDFTHTEDERNDFRIQTLLPGMLTYQGPRLAQKDLNADGTDDFYIAGARGQAGALFVSSNGTFRKSMQPAFEADAGFEDADAVFFDADGDGDQDLLVSSAGYELNADDPLLAPRLYLNSQNIFKKAPFPAGVLNAAAVAVADVDGDGDLDIFLGSRVSPGRFPESAGGVLLINNGKAVFSDATASLAPQLRNAGMVTDAVFEDLNKDGFPELILTTDWGPVQIYANNKGKLANASEKWGTASLHGCWNVLRPADLDGDGDTDFVVGNMGVNWQWNITSPTGLSLYAADFDNLDRIVPVVAVTEGGKEYPYASRDELLDQVPSLKKKYTDYIGYSKATLADMLPAEKLKTAKRLEAREYRSGVLENVNGKLVFHALPMEAQFAPVHAILVHDMDGDWKKDIVLGGNASQARVRMGKSDASLLQVFTNKGALKFHYLPQKQSGFYVNGDIRDLAIVKANATHYLVGAINNGPVITYRFRPRTAL</sequence>
<keyword evidence="4" id="KW-1185">Reference proteome</keyword>
<dbReference type="RefSeq" id="WP_015814420.1">
    <property type="nucleotide sequence ID" value="NC_013037.1"/>
</dbReference>
<dbReference type="eggNOG" id="COG4888">
    <property type="taxonomic scope" value="Bacteria"/>
</dbReference>
<evidence type="ECO:0000259" key="2">
    <source>
        <dbReference type="Pfam" id="PF07593"/>
    </source>
</evidence>
<dbReference type="Proteomes" id="UP000002011">
    <property type="component" value="Chromosome"/>
</dbReference>
<dbReference type="SUPFAM" id="SSF69318">
    <property type="entry name" value="Integrin alpha N-terminal domain"/>
    <property type="match status" value="2"/>
</dbReference>
<dbReference type="STRING" id="471854.Dfer_4979"/>
<dbReference type="KEGG" id="dfe:Dfer_4979"/>
<dbReference type="Pfam" id="PF07593">
    <property type="entry name" value="UnbV_ASPIC"/>
    <property type="match status" value="1"/>
</dbReference>
<evidence type="ECO:0000313" key="4">
    <source>
        <dbReference type="Proteomes" id="UP000002011"/>
    </source>
</evidence>
<accession>C6W6W8</accession>
<dbReference type="PANTHER" id="PTHR16026:SF0">
    <property type="entry name" value="CARTILAGE ACIDIC PROTEIN 1"/>
    <property type="match status" value="1"/>
</dbReference>